<dbReference type="EMBL" id="GGEC01018433">
    <property type="protein sequence ID" value="MBW98916.1"/>
    <property type="molecule type" value="Transcribed_RNA"/>
</dbReference>
<dbReference type="AlphaFoldDB" id="A0A2P2JZL7"/>
<protein>
    <submittedName>
        <fullName evidence="1">Membrane magnesium transporter</fullName>
    </submittedName>
</protein>
<reference evidence="1" key="1">
    <citation type="submission" date="2018-02" db="EMBL/GenBank/DDBJ databases">
        <title>Rhizophora mucronata_Transcriptome.</title>
        <authorList>
            <person name="Meera S.P."/>
            <person name="Sreeshan A."/>
            <person name="Augustine A."/>
        </authorList>
    </citation>
    <scope>NUCLEOTIDE SEQUENCE</scope>
    <source>
        <tissue evidence="1">Leaf</tissue>
    </source>
</reference>
<accession>A0A2P2JZL7</accession>
<sequence length="48" mass="5541">MVDWHTCCIKQKKKRACKCTGLLHVVESREGLDLQSYAYFHKEAPSTT</sequence>
<organism evidence="1">
    <name type="scientific">Rhizophora mucronata</name>
    <name type="common">Asiatic mangrove</name>
    <dbReference type="NCBI Taxonomy" id="61149"/>
    <lineage>
        <taxon>Eukaryota</taxon>
        <taxon>Viridiplantae</taxon>
        <taxon>Streptophyta</taxon>
        <taxon>Embryophyta</taxon>
        <taxon>Tracheophyta</taxon>
        <taxon>Spermatophyta</taxon>
        <taxon>Magnoliopsida</taxon>
        <taxon>eudicotyledons</taxon>
        <taxon>Gunneridae</taxon>
        <taxon>Pentapetalae</taxon>
        <taxon>rosids</taxon>
        <taxon>fabids</taxon>
        <taxon>Malpighiales</taxon>
        <taxon>Rhizophoraceae</taxon>
        <taxon>Rhizophora</taxon>
    </lineage>
</organism>
<proteinExistence type="predicted"/>
<name>A0A2P2JZL7_RHIMU</name>
<evidence type="ECO:0000313" key="1">
    <source>
        <dbReference type="EMBL" id="MBW98916.1"/>
    </source>
</evidence>